<dbReference type="Proteomes" id="UP001157160">
    <property type="component" value="Unassembled WGS sequence"/>
</dbReference>
<gene>
    <name evidence="2" type="ORF">GCM10025874_18680</name>
</gene>
<dbReference type="Gene3D" id="3.40.710.10">
    <property type="entry name" value="DD-peptidase/beta-lactamase superfamily"/>
    <property type="match status" value="1"/>
</dbReference>
<name>A0AA37UFY3_9MICO</name>
<feature type="domain" description="Beta-lactamase-related" evidence="1">
    <location>
        <begin position="9"/>
        <end position="321"/>
    </location>
</feature>
<dbReference type="PANTHER" id="PTHR43283">
    <property type="entry name" value="BETA-LACTAMASE-RELATED"/>
    <property type="match status" value="1"/>
</dbReference>
<organism evidence="2 3">
    <name type="scientific">Arenivirga flava</name>
    <dbReference type="NCBI Taxonomy" id="1930060"/>
    <lineage>
        <taxon>Bacteria</taxon>
        <taxon>Bacillati</taxon>
        <taxon>Actinomycetota</taxon>
        <taxon>Actinomycetes</taxon>
        <taxon>Micrococcales</taxon>
        <taxon>Microbacteriaceae</taxon>
        <taxon>Arenivirga</taxon>
    </lineage>
</organism>
<dbReference type="InterPro" id="IPR001466">
    <property type="entry name" value="Beta-lactam-related"/>
</dbReference>
<sequence>MDDSTILSLLQEHVSDGRLPGAVLGIADSTGVRELTAIGADEGRSFATDDRFALYSISKAMTALAVLRAVERGEVSLLDELGPALGADVHRGVTLEHLLSHRSGIAEEHADWYRDGVERLREGAALVPPGTIVRYSTLAFAGVAAILEHATGRSLEQHLAELGAAAGVQAPSFDASASHAVHGGAAVGLDHERTLPFQHPGAGLHATAGTLLGLASGLLRAARGGDHGLLRPETVATARLPIGARLPILSSDPGRGQRWGLGFALVDDERGLLDRDVFGHAGWSGTQWWLHPSRDRAWVLLTNVLEAEQNGVDWVRVRNAAAASI</sequence>
<protein>
    <recommendedName>
        <fullName evidence="1">Beta-lactamase-related domain-containing protein</fullName>
    </recommendedName>
</protein>
<evidence type="ECO:0000259" key="1">
    <source>
        <dbReference type="Pfam" id="PF00144"/>
    </source>
</evidence>
<dbReference type="RefSeq" id="WP_284231930.1">
    <property type="nucleotide sequence ID" value="NZ_BSUL01000001.1"/>
</dbReference>
<proteinExistence type="predicted"/>
<comment type="caution">
    <text evidence="2">The sequence shown here is derived from an EMBL/GenBank/DDBJ whole genome shotgun (WGS) entry which is preliminary data.</text>
</comment>
<dbReference type="SUPFAM" id="SSF56601">
    <property type="entry name" value="beta-lactamase/transpeptidase-like"/>
    <property type="match status" value="1"/>
</dbReference>
<dbReference type="AlphaFoldDB" id="A0AA37UFY3"/>
<keyword evidence="3" id="KW-1185">Reference proteome</keyword>
<accession>A0AA37UFY3</accession>
<reference evidence="2 3" key="1">
    <citation type="journal article" date="2014" name="Int. J. Syst. Evol. Microbiol.">
        <title>Complete genome sequence of Corynebacterium casei LMG S-19264T (=DSM 44701T), isolated from a smear-ripened cheese.</title>
        <authorList>
            <consortium name="US DOE Joint Genome Institute (JGI-PGF)"/>
            <person name="Walter F."/>
            <person name="Albersmeier A."/>
            <person name="Kalinowski J."/>
            <person name="Ruckert C."/>
        </authorList>
    </citation>
    <scope>NUCLEOTIDE SEQUENCE [LARGE SCALE GENOMIC DNA]</scope>
    <source>
        <strain evidence="2 3">NBRC 112289</strain>
    </source>
</reference>
<dbReference type="EMBL" id="BSUL01000001">
    <property type="protein sequence ID" value="GMA28615.1"/>
    <property type="molecule type" value="Genomic_DNA"/>
</dbReference>
<evidence type="ECO:0000313" key="3">
    <source>
        <dbReference type="Proteomes" id="UP001157160"/>
    </source>
</evidence>
<dbReference type="InterPro" id="IPR012338">
    <property type="entry name" value="Beta-lactam/transpept-like"/>
</dbReference>
<dbReference type="InterPro" id="IPR050789">
    <property type="entry name" value="Diverse_Enzym_Activities"/>
</dbReference>
<dbReference type="Pfam" id="PF00144">
    <property type="entry name" value="Beta-lactamase"/>
    <property type="match status" value="1"/>
</dbReference>
<evidence type="ECO:0000313" key="2">
    <source>
        <dbReference type="EMBL" id="GMA28615.1"/>
    </source>
</evidence>